<reference evidence="1 2" key="1">
    <citation type="journal article" date="2019" name="Emerg. Microbes Infect.">
        <title>Comprehensive subspecies identification of 175 nontuberculous mycobacteria species based on 7547 genomic profiles.</title>
        <authorList>
            <person name="Matsumoto Y."/>
            <person name="Kinjo T."/>
            <person name="Motooka D."/>
            <person name="Nabeya D."/>
            <person name="Jung N."/>
            <person name="Uechi K."/>
            <person name="Horii T."/>
            <person name="Iida T."/>
            <person name="Fujita J."/>
            <person name="Nakamura S."/>
        </authorList>
    </citation>
    <scope>NUCLEOTIDE SEQUENCE [LARGE SCALE GENOMIC DNA]</scope>
    <source>
        <strain evidence="1 2">JCM 6376</strain>
    </source>
</reference>
<dbReference type="SUPFAM" id="SSF51679">
    <property type="entry name" value="Bacterial luciferase-like"/>
    <property type="match status" value="1"/>
</dbReference>
<organism evidence="1 2">
    <name type="scientific">Mycolicibacterium aichiense</name>
    <dbReference type="NCBI Taxonomy" id="1799"/>
    <lineage>
        <taxon>Bacteria</taxon>
        <taxon>Bacillati</taxon>
        <taxon>Actinomycetota</taxon>
        <taxon>Actinomycetes</taxon>
        <taxon>Mycobacteriales</taxon>
        <taxon>Mycobacteriaceae</taxon>
        <taxon>Mycolicibacterium</taxon>
    </lineage>
</organism>
<name>A0AAD1HGY1_9MYCO</name>
<protein>
    <submittedName>
        <fullName evidence="1">Uncharacterized protein</fullName>
    </submittedName>
</protein>
<keyword evidence="2" id="KW-1185">Reference proteome</keyword>
<gene>
    <name evidence="1" type="ORF">MAIC_00180</name>
</gene>
<dbReference type="InterPro" id="IPR036661">
    <property type="entry name" value="Luciferase-like_sf"/>
</dbReference>
<dbReference type="GO" id="GO:0016705">
    <property type="term" value="F:oxidoreductase activity, acting on paired donors, with incorporation or reduction of molecular oxygen"/>
    <property type="evidence" value="ECO:0007669"/>
    <property type="project" value="InterPro"/>
</dbReference>
<dbReference type="KEGG" id="maic:MAIC_00180"/>
<dbReference type="Proteomes" id="UP000467327">
    <property type="component" value="Chromosome"/>
</dbReference>
<dbReference type="AlphaFoldDB" id="A0AAD1HGY1"/>
<sequence>MATLIDDEMLHTIAACGTPAEVAAHIRDRVDGVSDRICLYQPGPIDAGALAEIIDALG</sequence>
<proteinExistence type="predicted"/>
<accession>A0AAD1HGY1</accession>
<evidence type="ECO:0000313" key="2">
    <source>
        <dbReference type="Proteomes" id="UP000467327"/>
    </source>
</evidence>
<dbReference type="EMBL" id="AP022561">
    <property type="protein sequence ID" value="BBX05215.1"/>
    <property type="molecule type" value="Genomic_DNA"/>
</dbReference>
<evidence type="ECO:0000313" key="1">
    <source>
        <dbReference type="EMBL" id="BBX05215.1"/>
    </source>
</evidence>